<keyword evidence="1" id="KW-0472">Membrane</keyword>
<dbReference type="OrthoDB" id="2665181at2"/>
<keyword evidence="3" id="KW-1185">Reference proteome</keyword>
<keyword evidence="1" id="KW-1133">Transmembrane helix</keyword>
<proteinExistence type="predicted"/>
<protein>
    <recommendedName>
        <fullName evidence="4">YlaH-like protein</fullName>
    </recommendedName>
</protein>
<evidence type="ECO:0008006" key="4">
    <source>
        <dbReference type="Google" id="ProtNLM"/>
    </source>
</evidence>
<accession>A0A4R4E7B2</accession>
<sequence>MNEWFLNHPFITFFIIFVFVAFVYNKVFRVQQKLSIGKTILVYVIIAIGSVMLLFFQVLGRLPIILCLGVAILLMLIVRVRHFIEDRSHKKEGKA</sequence>
<organism evidence="2 3">
    <name type="scientific">Paenibacillus albiflavus</name>
    <dbReference type="NCBI Taxonomy" id="2545760"/>
    <lineage>
        <taxon>Bacteria</taxon>
        <taxon>Bacillati</taxon>
        <taxon>Bacillota</taxon>
        <taxon>Bacilli</taxon>
        <taxon>Bacillales</taxon>
        <taxon>Paenibacillaceae</taxon>
        <taxon>Paenibacillus</taxon>
    </lineage>
</organism>
<comment type="caution">
    <text evidence="2">The sequence shown here is derived from an EMBL/GenBank/DDBJ whole genome shotgun (WGS) entry which is preliminary data.</text>
</comment>
<dbReference type="Pfam" id="PF14036">
    <property type="entry name" value="YlaH"/>
    <property type="match status" value="1"/>
</dbReference>
<evidence type="ECO:0000313" key="3">
    <source>
        <dbReference type="Proteomes" id="UP000295418"/>
    </source>
</evidence>
<dbReference type="EMBL" id="SKFG01000018">
    <property type="protein sequence ID" value="TCZ75616.1"/>
    <property type="molecule type" value="Genomic_DNA"/>
</dbReference>
<gene>
    <name evidence="2" type="ORF">E0485_16845</name>
</gene>
<feature type="transmembrane region" description="Helical" evidence="1">
    <location>
        <begin position="62"/>
        <end position="80"/>
    </location>
</feature>
<feature type="transmembrane region" description="Helical" evidence="1">
    <location>
        <begin position="36"/>
        <end position="56"/>
    </location>
</feature>
<name>A0A4R4E7B2_9BACL</name>
<reference evidence="2 3" key="1">
    <citation type="submission" date="2019-03" db="EMBL/GenBank/DDBJ databases">
        <authorList>
            <person name="Kim M.K.M."/>
        </authorList>
    </citation>
    <scope>NUCLEOTIDE SEQUENCE [LARGE SCALE GENOMIC DNA]</scope>
    <source>
        <strain evidence="2 3">18JY21-1</strain>
    </source>
</reference>
<dbReference type="Proteomes" id="UP000295418">
    <property type="component" value="Unassembled WGS sequence"/>
</dbReference>
<feature type="transmembrane region" description="Helical" evidence="1">
    <location>
        <begin position="6"/>
        <end position="24"/>
    </location>
</feature>
<dbReference type="AlphaFoldDB" id="A0A4R4E7B2"/>
<dbReference type="InterPro" id="IPR025620">
    <property type="entry name" value="YlaH"/>
</dbReference>
<evidence type="ECO:0000256" key="1">
    <source>
        <dbReference type="SAM" id="Phobius"/>
    </source>
</evidence>
<keyword evidence="1" id="KW-0812">Transmembrane</keyword>
<evidence type="ECO:0000313" key="2">
    <source>
        <dbReference type="EMBL" id="TCZ75616.1"/>
    </source>
</evidence>